<reference evidence="15" key="1">
    <citation type="submission" date="2022-03" db="EMBL/GenBank/DDBJ databases">
        <title>A functionally conserved STORR gene fusion in Papaver species that diverged 16.8 million years ago.</title>
        <authorList>
            <person name="Catania T."/>
        </authorList>
    </citation>
    <scope>NUCLEOTIDE SEQUENCE</scope>
    <source>
        <strain evidence="15">S-191538</strain>
    </source>
</reference>
<dbReference type="PRINTS" id="PR00325">
    <property type="entry name" value="GERMIN"/>
</dbReference>
<dbReference type="FunFam" id="2.60.120.10:FF:000025">
    <property type="entry name" value="germin-like protein subfamily 2 member 1"/>
    <property type="match status" value="1"/>
</dbReference>
<dbReference type="SUPFAM" id="SSF51182">
    <property type="entry name" value="RmlC-like cupins"/>
    <property type="match status" value="1"/>
</dbReference>
<keyword evidence="3 12" id="KW-0052">Apoplast</keyword>
<evidence type="ECO:0000256" key="3">
    <source>
        <dbReference type="ARBA" id="ARBA00022523"/>
    </source>
</evidence>
<evidence type="ECO:0000256" key="10">
    <source>
        <dbReference type="PIRSR" id="PIRSR601929-2"/>
    </source>
</evidence>
<proteinExistence type="inferred from homology"/>
<keyword evidence="5 9" id="KW-0479">Metal-binding</keyword>
<evidence type="ECO:0000259" key="14">
    <source>
        <dbReference type="SMART" id="SM00835"/>
    </source>
</evidence>
<dbReference type="EMBL" id="JAJJMA010041029">
    <property type="protein sequence ID" value="MCL7025050.1"/>
    <property type="molecule type" value="Genomic_DNA"/>
</dbReference>
<keyword evidence="13" id="KW-1133">Transmembrane helix</keyword>
<comment type="caution">
    <text evidence="15">The sequence shown here is derived from an EMBL/GenBank/DDBJ whole genome shotgun (WGS) entry which is preliminary data.</text>
</comment>
<organism evidence="15 16">
    <name type="scientific">Papaver nudicaule</name>
    <name type="common">Iceland poppy</name>
    <dbReference type="NCBI Taxonomy" id="74823"/>
    <lineage>
        <taxon>Eukaryota</taxon>
        <taxon>Viridiplantae</taxon>
        <taxon>Streptophyta</taxon>
        <taxon>Embryophyta</taxon>
        <taxon>Tracheophyta</taxon>
        <taxon>Spermatophyta</taxon>
        <taxon>Magnoliopsida</taxon>
        <taxon>Ranunculales</taxon>
        <taxon>Papaveraceae</taxon>
        <taxon>Papaveroideae</taxon>
        <taxon>Papaver</taxon>
    </lineage>
</organism>
<feature type="domain" description="Cupin type-1" evidence="14">
    <location>
        <begin position="74"/>
        <end position="221"/>
    </location>
</feature>
<accession>A0AA41RX62</accession>
<evidence type="ECO:0000313" key="15">
    <source>
        <dbReference type="EMBL" id="MCL7025050.1"/>
    </source>
</evidence>
<dbReference type="GO" id="GO:2000280">
    <property type="term" value="P:regulation of root development"/>
    <property type="evidence" value="ECO:0007669"/>
    <property type="project" value="UniProtKB-ARBA"/>
</dbReference>
<dbReference type="InterPro" id="IPR014710">
    <property type="entry name" value="RmlC-like_jellyroll"/>
</dbReference>
<feature type="binding site" evidence="9">
    <location>
        <position position="129"/>
    </location>
    <ligand>
        <name>oxalate</name>
        <dbReference type="ChEBI" id="CHEBI:30623"/>
    </ligand>
</feature>
<dbReference type="AlphaFoldDB" id="A0AA41RX62"/>
<dbReference type="SMART" id="SM00835">
    <property type="entry name" value="Cupin_1"/>
    <property type="match status" value="1"/>
</dbReference>
<feature type="binding site" evidence="9">
    <location>
        <position position="124"/>
    </location>
    <ligand>
        <name>oxalate</name>
        <dbReference type="ChEBI" id="CHEBI:30623"/>
    </ligand>
</feature>
<dbReference type="Proteomes" id="UP001177140">
    <property type="component" value="Unassembled WGS sequence"/>
</dbReference>
<feature type="binding site" evidence="10">
    <location>
        <position position="168"/>
    </location>
    <ligand>
        <name>Mn(2+)</name>
        <dbReference type="ChEBI" id="CHEBI:29035"/>
    </ligand>
</feature>
<keyword evidence="8 9" id="KW-0464">Manganese</keyword>
<dbReference type="InterPro" id="IPR011051">
    <property type="entry name" value="RmlC_Cupin_sf"/>
</dbReference>
<comment type="subcellular location">
    <subcellularLocation>
        <location evidence="1 12">Secreted</location>
        <location evidence="1 12">Extracellular space</location>
        <location evidence="1 12">Apoplast</location>
    </subcellularLocation>
</comment>
<evidence type="ECO:0000256" key="1">
    <source>
        <dbReference type="ARBA" id="ARBA00004271"/>
    </source>
</evidence>
<dbReference type="PANTHER" id="PTHR31238">
    <property type="entry name" value="GERMIN-LIKE PROTEIN SUBFAMILY 3 MEMBER 3"/>
    <property type="match status" value="1"/>
</dbReference>
<feature type="binding site" evidence="10">
    <location>
        <position position="124"/>
    </location>
    <ligand>
        <name>Mn(2+)</name>
        <dbReference type="ChEBI" id="CHEBI:29035"/>
    </ligand>
</feature>
<evidence type="ECO:0000313" key="16">
    <source>
        <dbReference type="Proteomes" id="UP001177140"/>
    </source>
</evidence>
<feature type="binding site" evidence="10">
    <location>
        <position position="122"/>
    </location>
    <ligand>
        <name>Mn(2+)</name>
        <dbReference type="ChEBI" id="CHEBI:29035"/>
    </ligand>
</feature>
<feature type="binding site" evidence="10">
    <location>
        <position position="129"/>
    </location>
    <ligand>
        <name>Mn(2+)</name>
        <dbReference type="ChEBI" id="CHEBI:29035"/>
    </ligand>
</feature>
<keyword evidence="7 11" id="KW-1015">Disulfide bond</keyword>
<sequence length="230" mass="24417">MPASLSSTSTKISSAATFFAIFSMVVILLTVSPCFSDPDMLQDFCVADLNAATSVNGFPCKPDANVSSSDFFFSGLMEEADTDNIFGICTSTGNVRTFPGLNTLGLSMSRIDFAPNGTIPLHTHPRSSETGFVIKGEVLVGFISTRSVFYSKVLKAGEMFMIPKGLVHFQKNVGTGKATTMTAFNSHLPGTVILSTVFVTTPTVPNGILAQNFQVDETVIASIKAKFGAL</sequence>
<evidence type="ECO:0000256" key="9">
    <source>
        <dbReference type="PIRSR" id="PIRSR601929-1"/>
    </source>
</evidence>
<dbReference type="GO" id="GO:0009506">
    <property type="term" value="C:plasmodesma"/>
    <property type="evidence" value="ECO:0007669"/>
    <property type="project" value="UniProtKB-ARBA"/>
</dbReference>
<evidence type="ECO:0000256" key="8">
    <source>
        <dbReference type="ARBA" id="ARBA00023211"/>
    </source>
</evidence>
<protein>
    <recommendedName>
        <fullName evidence="12">Germin-like protein</fullName>
    </recommendedName>
</protein>
<gene>
    <name evidence="15" type="ORF">MKW94_011996</name>
</gene>
<dbReference type="InterPro" id="IPR006045">
    <property type="entry name" value="Cupin_1"/>
</dbReference>
<keyword evidence="16" id="KW-1185">Reference proteome</keyword>
<comment type="similarity">
    <text evidence="2 12">Belongs to the germin family.</text>
</comment>
<evidence type="ECO:0000256" key="13">
    <source>
        <dbReference type="SAM" id="Phobius"/>
    </source>
</evidence>
<evidence type="ECO:0000256" key="11">
    <source>
        <dbReference type="PIRSR" id="PIRSR601929-3"/>
    </source>
</evidence>
<dbReference type="GO" id="GO:0030145">
    <property type="term" value="F:manganese ion binding"/>
    <property type="evidence" value="ECO:0007669"/>
    <property type="project" value="UniProtKB-UniRule"/>
</dbReference>
<feature type="disulfide bond" evidence="11">
    <location>
        <begin position="45"/>
        <end position="60"/>
    </location>
</feature>
<dbReference type="InterPro" id="IPR001929">
    <property type="entry name" value="Germin"/>
</dbReference>
<dbReference type="CDD" id="cd02241">
    <property type="entry name" value="cupin_OxOx"/>
    <property type="match status" value="1"/>
</dbReference>
<feature type="transmembrane region" description="Helical" evidence="13">
    <location>
        <begin position="12"/>
        <end position="31"/>
    </location>
</feature>
<dbReference type="GO" id="GO:0010497">
    <property type="term" value="P:plasmodesmata-mediated intercellular transport"/>
    <property type="evidence" value="ECO:0007669"/>
    <property type="project" value="UniProtKB-ARBA"/>
</dbReference>
<keyword evidence="13" id="KW-0812">Transmembrane</keyword>
<evidence type="ECO:0000256" key="4">
    <source>
        <dbReference type="ARBA" id="ARBA00022525"/>
    </source>
</evidence>
<dbReference type="Pfam" id="PF00190">
    <property type="entry name" value="Cupin_1"/>
    <property type="match status" value="1"/>
</dbReference>
<evidence type="ECO:0000256" key="6">
    <source>
        <dbReference type="ARBA" id="ARBA00022729"/>
    </source>
</evidence>
<evidence type="ECO:0000256" key="5">
    <source>
        <dbReference type="ARBA" id="ARBA00022723"/>
    </source>
</evidence>
<keyword evidence="4 12" id="KW-0964">Secreted</keyword>
<dbReference type="Gene3D" id="2.60.120.10">
    <property type="entry name" value="Jelly Rolls"/>
    <property type="match status" value="1"/>
</dbReference>
<keyword evidence="13" id="KW-0472">Membrane</keyword>
<evidence type="ECO:0000256" key="12">
    <source>
        <dbReference type="RuleBase" id="RU366015"/>
    </source>
</evidence>
<evidence type="ECO:0000256" key="2">
    <source>
        <dbReference type="ARBA" id="ARBA00007456"/>
    </source>
</evidence>
<evidence type="ECO:0000256" key="7">
    <source>
        <dbReference type="ARBA" id="ARBA00023157"/>
    </source>
</evidence>
<keyword evidence="6" id="KW-0732">Signal</keyword>
<name>A0AA41RX62_PAPNU</name>
<dbReference type="GO" id="GO:0048046">
    <property type="term" value="C:apoplast"/>
    <property type="evidence" value="ECO:0007669"/>
    <property type="project" value="UniProtKB-SubCell"/>
</dbReference>